<dbReference type="Proteomes" id="UP000192591">
    <property type="component" value="Unassembled WGS sequence"/>
</dbReference>
<dbReference type="GO" id="GO:0030428">
    <property type="term" value="C:cell septum"/>
    <property type="evidence" value="ECO:0007669"/>
    <property type="project" value="UniProtKB-SubCell"/>
</dbReference>
<evidence type="ECO:0000256" key="7">
    <source>
        <dbReference type="SAM" id="MobiDB-lite"/>
    </source>
</evidence>
<dbReference type="AlphaFoldDB" id="A0A1V9A1E7"/>
<keyword evidence="3" id="KW-0132">Cell division</keyword>
<evidence type="ECO:0000256" key="5">
    <source>
        <dbReference type="ARBA" id="ARBA00023210"/>
    </source>
</evidence>
<keyword evidence="4" id="KW-0749">Sporulation</keyword>
<accession>A0A1V9A1E7</accession>
<dbReference type="GO" id="GO:0000917">
    <property type="term" value="P:division septum assembly"/>
    <property type="evidence" value="ECO:0007669"/>
    <property type="project" value="UniProtKB-KW"/>
</dbReference>
<keyword evidence="5" id="KW-0717">Septation</keyword>
<evidence type="ECO:0000256" key="1">
    <source>
        <dbReference type="ARBA" id="ARBA00004431"/>
    </source>
</evidence>
<dbReference type="STRING" id="1962155.B1813_15190"/>
<comment type="subcellular location">
    <subcellularLocation>
        <location evidence="1">Cell septum</location>
    </subcellularLocation>
</comment>
<dbReference type="Gene3D" id="2.30.31.20">
    <property type="entry name" value="Sporulation-specific cell division protein SsgB"/>
    <property type="match status" value="1"/>
</dbReference>
<organism evidence="8 9">
    <name type="scientific">Saccharomonospora piscinae</name>
    <dbReference type="NCBI Taxonomy" id="687388"/>
    <lineage>
        <taxon>Bacteria</taxon>
        <taxon>Bacillati</taxon>
        <taxon>Actinomycetota</taxon>
        <taxon>Actinomycetes</taxon>
        <taxon>Pseudonocardiales</taxon>
        <taxon>Pseudonocardiaceae</taxon>
        <taxon>Saccharomonospora</taxon>
    </lineage>
</organism>
<sequence length="160" mass="17686">MDVFYRGKDRTRQAGATEERERAVDNNAVQQSQFVYLSGCETPVLARLSYAPSAPFTVSLAFRVDSEEWVEWEFSRDLLITGLHAPAGIGDIRIRPDLPAPDDALLVIELESPDGYAAVEIDRGDVQAFVEATLSRVPLGYESERLDLDAVITSLTTARP</sequence>
<dbReference type="InterPro" id="IPR038658">
    <property type="entry name" value="SsgB_sf"/>
</dbReference>
<comment type="caution">
    <text evidence="8">The sequence shown here is derived from an EMBL/GenBank/DDBJ whole genome shotgun (WGS) entry which is preliminary data.</text>
</comment>
<name>A0A1V9A1E7_SACPI</name>
<evidence type="ECO:0000256" key="2">
    <source>
        <dbReference type="ARBA" id="ARBA00009323"/>
    </source>
</evidence>
<dbReference type="OrthoDB" id="3853096at2"/>
<protein>
    <submittedName>
        <fullName evidence="8">Sporulation protein SsgA</fullName>
    </submittedName>
</protein>
<feature type="region of interest" description="Disordered" evidence="7">
    <location>
        <begin position="1"/>
        <end position="23"/>
    </location>
</feature>
<evidence type="ECO:0000256" key="6">
    <source>
        <dbReference type="ARBA" id="ARBA00023306"/>
    </source>
</evidence>
<keyword evidence="6" id="KW-0131">Cell cycle</keyword>
<evidence type="ECO:0000313" key="8">
    <source>
        <dbReference type="EMBL" id="OQO90866.1"/>
    </source>
</evidence>
<dbReference type="InterPro" id="IPR006776">
    <property type="entry name" value="SsgB"/>
</dbReference>
<dbReference type="GO" id="GO:0030435">
    <property type="term" value="P:sporulation resulting in formation of a cellular spore"/>
    <property type="evidence" value="ECO:0007669"/>
    <property type="project" value="UniProtKB-KW"/>
</dbReference>
<evidence type="ECO:0000256" key="4">
    <source>
        <dbReference type="ARBA" id="ARBA00022969"/>
    </source>
</evidence>
<proteinExistence type="inferred from homology"/>
<gene>
    <name evidence="8" type="ORF">B1813_15190</name>
</gene>
<dbReference type="EMBL" id="MWIH01000006">
    <property type="protein sequence ID" value="OQO90866.1"/>
    <property type="molecule type" value="Genomic_DNA"/>
</dbReference>
<comment type="similarity">
    <text evidence="2">Belongs to the SsgA family.</text>
</comment>
<evidence type="ECO:0000256" key="3">
    <source>
        <dbReference type="ARBA" id="ARBA00022618"/>
    </source>
</evidence>
<evidence type="ECO:0000313" key="9">
    <source>
        <dbReference type="Proteomes" id="UP000192591"/>
    </source>
</evidence>
<dbReference type="RefSeq" id="WP_037335100.1">
    <property type="nucleotide sequence ID" value="NZ_AZUM01000004.1"/>
</dbReference>
<dbReference type="Pfam" id="PF04686">
    <property type="entry name" value="SsgA"/>
    <property type="match status" value="1"/>
</dbReference>
<reference evidence="8 9" key="1">
    <citation type="submission" date="2017-02" db="EMBL/GenBank/DDBJ databases">
        <title>Draft genome of Saccharomonospora sp. 154.</title>
        <authorList>
            <person name="Alonso-Carmona G.S."/>
            <person name="De La Haba R."/>
            <person name="Vera-Gargallo B."/>
            <person name="Sandoval-Trujillo A.H."/>
            <person name="Ramirez-Duran N."/>
            <person name="Ventosa A."/>
        </authorList>
    </citation>
    <scope>NUCLEOTIDE SEQUENCE [LARGE SCALE GENOMIC DNA]</scope>
    <source>
        <strain evidence="8 9">LRS4.154</strain>
    </source>
</reference>
<keyword evidence="9" id="KW-1185">Reference proteome</keyword>